<dbReference type="Gene3D" id="2.40.420.20">
    <property type="match status" value="1"/>
</dbReference>
<proteinExistence type="inferred from homology"/>
<dbReference type="GO" id="GO:0046677">
    <property type="term" value="P:response to antibiotic"/>
    <property type="evidence" value="ECO:0007669"/>
    <property type="project" value="TreeGrafter"/>
</dbReference>
<organism evidence="5 6">
    <name type="scientific">Vibrio parahaemolyticus</name>
    <dbReference type="NCBI Taxonomy" id="670"/>
    <lineage>
        <taxon>Bacteria</taxon>
        <taxon>Pseudomonadati</taxon>
        <taxon>Pseudomonadota</taxon>
        <taxon>Gammaproteobacteria</taxon>
        <taxon>Vibrionales</taxon>
        <taxon>Vibrionaceae</taxon>
        <taxon>Vibrio</taxon>
    </lineage>
</organism>
<gene>
    <name evidence="5" type="ORF">CA163_20180</name>
</gene>
<reference evidence="5 6" key="1">
    <citation type="journal article" date="2017" name="Appl. Environ. Microbiol.">
        <title>Parallel evolution of two clades of a major Atlantic endemic Vibrio parahaemolyticus pathogen lineage by independent acquisition of related pathogenicity islands.</title>
        <authorList>
            <person name="Xu F."/>
            <person name="Gonzalez-Escalona N."/>
            <person name="Drees K.P."/>
            <person name="Sebra R.P."/>
            <person name="Cooper V.S."/>
            <person name="Jones S.H."/>
            <person name="Whistler C.A."/>
        </authorList>
    </citation>
    <scope>NUCLEOTIDE SEQUENCE [LARGE SCALE GENOMIC DNA]</scope>
    <source>
        <strain evidence="5 6">MAVP-3</strain>
    </source>
</reference>
<dbReference type="FunFam" id="2.40.420.20:FF:000001">
    <property type="entry name" value="Efflux RND transporter periplasmic adaptor subunit"/>
    <property type="match status" value="1"/>
</dbReference>
<comment type="caution">
    <text evidence="5">The sequence shown here is derived from an EMBL/GenBank/DDBJ whole genome shotgun (WGS) entry which is preliminary data.</text>
</comment>
<dbReference type="PANTHER" id="PTHR30158:SF3">
    <property type="entry name" value="MULTIDRUG EFFLUX PUMP SUBUNIT ACRA-RELATED"/>
    <property type="match status" value="1"/>
</dbReference>
<evidence type="ECO:0000259" key="4">
    <source>
        <dbReference type="Pfam" id="PF25967"/>
    </source>
</evidence>
<dbReference type="GO" id="GO:0022857">
    <property type="term" value="F:transmembrane transporter activity"/>
    <property type="evidence" value="ECO:0007669"/>
    <property type="project" value="InterPro"/>
</dbReference>
<dbReference type="STRING" id="670.ACZ92_05630"/>
<evidence type="ECO:0000313" key="5">
    <source>
        <dbReference type="EMBL" id="OXE31043.1"/>
    </source>
</evidence>
<evidence type="ECO:0000313" key="6">
    <source>
        <dbReference type="Proteomes" id="UP000214596"/>
    </source>
</evidence>
<feature type="non-terminal residue" evidence="5">
    <location>
        <position position="1"/>
    </location>
</feature>
<dbReference type="InterPro" id="IPR058627">
    <property type="entry name" value="MdtA-like_C"/>
</dbReference>
<dbReference type="Pfam" id="PF25967">
    <property type="entry name" value="RND-MFP_C"/>
    <property type="match status" value="1"/>
</dbReference>
<dbReference type="InterPro" id="IPR006143">
    <property type="entry name" value="RND_pump_MFP"/>
</dbReference>
<dbReference type="PANTHER" id="PTHR30158">
    <property type="entry name" value="ACRA/E-RELATED COMPONENT OF DRUG EFFLUX TRANSPORTER"/>
    <property type="match status" value="1"/>
</dbReference>
<evidence type="ECO:0000256" key="2">
    <source>
        <dbReference type="ARBA" id="ARBA00009477"/>
    </source>
</evidence>
<dbReference type="SUPFAM" id="SSF111369">
    <property type="entry name" value="HlyD-like secretion proteins"/>
    <property type="match status" value="1"/>
</dbReference>
<protein>
    <submittedName>
        <fullName evidence="5">Efflux transporter periplasmic adaptor subunit</fullName>
    </submittedName>
</protein>
<evidence type="ECO:0000256" key="1">
    <source>
        <dbReference type="ARBA" id="ARBA00004519"/>
    </source>
</evidence>
<dbReference type="Proteomes" id="UP000214596">
    <property type="component" value="Unassembled WGS sequence"/>
</dbReference>
<name>A0A227J7G4_VIBPH</name>
<dbReference type="GO" id="GO:0005886">
    <property type="term" value="C:plasma membrane"/>
    <property type="evidence" value="ECO:0007669"/>
    <property type="project" value="UniProtKB-SubCell"/>
</dbReference>
<accession>A0A227J7G4</accession>
<dbReference type="AlphaFoldDB" id="A0A227J7G4"/>
<feature type="domain" description="Multidrug resistance protein MdtA-like C-terminal permuted SH3" evidence="4">
    <location>
        <begin position="57"/>
        <end position="116"/>
    </location>
</feature>
<feature type="domain" description="Multidrug resistance protein MdtA-like beta-barrel" evidence="3">
    <location>
        <begin position="2"/>
        <end position="49"/>
    </location>
</feature>
<evidence type="ECO:0000259" key="3">
    <source>
        <dbReference type="Pfam" id="PF25944"/>
    </source>
</evidence>
<dbReference type="EMBL" id="NIXT01001612">
    <property type="protein sequence ID" value="OXE31043.1"/>
    <property type="molecule type" value="Genomic_DNA"/>
</dbReference>
<dbReference type="Pfam" id="PF25944">
    <property type="entry name" value="Beta-barrel_RND"/>
    <property type="match status" value="1"/>
</dbReference>
<dbReference type="InterPro" id="IPR058626">
    <property type="entry name" value="MdtA-like_b-barrel"/>
</dbReference>
<comment type="similarity">
    <text evidence="2">Belongs to the membrane fusion protein (MFP) (TC 8.A.1) family.</text>
</comment>
<dbReference type="Gene3D" id="2.40.30.170">
    <property type="match status" value="1"/>
</dbReference>
<dbReference type="NCBIfam" id="TIGR01730">
    <property type="entry name" value="RND_mfp"/>
    <property type="match status" value="1"/>
</dbReference>
<comment type="subcellular location">
    <subcellularLocation>
        <location evidence="1">Cell inner membrane</location>
        <topology evidence="1">Lipid-anchor</topology>
    </subcellularLocation>
</comment>
<sequence length="133" mass="14286">GSLYPLDGKIYAVGNKIDLETGSIRAEAQFDNPTYALMPGEYGNLTIKLRNKTIDGLLIPSAAVQQDQAGDYVMVVGDDHVVSRRNVELGQTYGVKRAVLTGLAANEKVIVNGLQKVRPGATVKDVELQSEQG</sequence>